<keyword evidence="1" id="KW-1133">Transmembrane helix</keyword>
<gene>
    <name evidence="2" type="ORF">CSC94_18500</name>
</gene>
<comment type="caution">
    <text evidence="2">The sequence shown here is derived from an EMBL/GenBank/DDBJ whole genome shotgun (WGS) entry which is preliminary data.</text>
</comment>
<organism evidence="2 3">
    <name type="scientific">Zhengella mangrovi</name>
    <dbReference type="NCBI Taxonomy" id="1982044"/>
    <lineage>
        <taxon>Bacteria</taxon>
        <taxon>Pseudomonadati</taxon>
        <taxon>Pseudomonadota</taxon>
        <taxon>Alphaproteobacteria</taxon>
        <taxon>Hyphomicrobiales</taxon>
        <taxon>Notoacmeibacteraceae</taxon>
        <taxon>Zhengella</taxon>
    </lineage>
</organism>
<evidence type="ECO:0000313" key="2">
    <source>
        <dbReference type="EMBL" id="PHP65584.1"/>
    </source>
</evidence>
<keyword evidence="1" id="KW-0472">Membrane</keyword>
<keyword evidence="1" id="KW-0812">Transmembrane</keyword>
<dbReference type="EMBL" id="PDVP01000014">
    <property type="protein sequence ID" value="PHP65584.1"/>
    <property type="molecule type" value="Genomic_DNA"/>
</dbReference>
<sequence>MTPAIRTPLILLDRWAQTLAEAFSGQASSMVITASGDGFVDKDGNAVALPLEVRPRRTVRCELDAERVVFVDLPIPPGAEDHVDGIVSSKLPQVSPWKVSDVIYGHALRPRDEAGGLVTIAIIGKADVPSIPFRGKGVPVTYCVRTPAGDRIDFRQPAAGGRRERAGKVTAIKALLVLLLLLTVGPLIAGPVQSYFVNRDLSAINRAQGALRARLERQSSGEAAADAPSRQLSDALNRRPSRLAVVAALAHLLPDSVHLESLTIEGDVLGFTAIADDAAMVLRLLAESPVFRNAAFSGPTVREEDSNSVRLQISAEIASGADAAGALEQLLLAEVKG</sequence>
<evidence type="ECO:0008006" key="4">
    <source>
        <dbReference type="Google" id="ProtNLM"/>
    </source>
</evidence>
<keyword evidence="3" id="KW-1185">Reference proteome</keyword>
<feature type="transmembrane region" description="Helical" evidence="1">
    <location>
        <begin position="171"/>
        <end position="189"/>
    </location>
</feature>
<dbReference type="AlphaFoldDB" id="A0A2G1QJF3"/>
<evidence type="ECO:0000256" key="1">
    <source>
        <dbReference type="SAM" id="Phobius"/>
    </source>
</evidence>
<dbReference type="OrthoDB" id="8114586at2"/>
<protein>
    <recommendedName>
        <fullName evidence="4">General secretion pathway protein GspL</fullName>
    </recommendedName>
</protein>
<reference evidence="2 3" key="1">
    <citation type="submission" date="2017-10" db="EMBL/GenBank/DDBJ databases">
        <title>Sedimentibacterium mangrovi gen. nov., sp. nov., a novel member of family Phyllobacteriacea isolated from mangrove sediment.</title>
        <authorList>
            <person name="Liao H."/>
            <person name="Tian Y."/>
        </authorList>
    </citation>
    <scope>NUCLEOTIDE SEQUENCE [LARGE SCALE GENOMIC DNA]</scope>
    <source>
        <strain evidence="2 3">X9-2-2</strain>
    </source>
</reference>
<dbReference type="Proteomes" id="UP000221168">
    <property type="component" value="Unassembled WGS sequence"/>
</dbReference>
<dbReference type="InterPro" id="IPR007813">
    <property type="entry name" value="PilN"/>
</dbReference>
<proteinExistence type="predicted"/>
<dbReference type="RefSeq" id="WP_099307856.1">
    <property type="nucleotide sequence ID" value="NZ_PDVP01000014.1"/>
</dbReference>
<evidence type="ECO:0000313" key="3">
    <source>
        <dbReference type="Proteomes" id="UP000221168"/>
    </source>
</evidence>
<name>A0A2G1QJF3_9HYPH</name>
<accession>A0A2G1QJF3</accession>
<dbReference type="Pfam" id="PF05137">
    <property type="entry name" value="PilN"/>
    <property type="match status" value="1"/>
</dbReference>